<evidence type="ECO:0008006" key="5">
    <source>
        <dbReference type="Google" id="ProtNLM"/>
    </source>
</evidence>
<evidence type="ECO:0000256" key="1">
    <source>
        <dbReference type="SAM" id="MobiDB-lite"/>
    </source>
</evidence>
<name>A0A8B6EHU5_MYTGA</name>
<feature type="compositionally biased region" description="Basic and acidic residues" evidence="1">
    <location>
        <begin position="234"/>
        <end position="254"/>
    </location>
</feature>
<reference evidence="3" key="1">
    <citation type="submission" date="2018-11" db="EMBL/GenBank/DDBJ databases">
        <authorList>
            <person name="Alioto T."/>
            <person name="Alioto T."/>
        </authorList>
    </citation>
    <scope>NUCLEOTIDE SEQUENCE</scope>
</reference>
<feature type="compositionally biased region" description="Polar residues" evidence="1">
    <location>
        <begin position="154"/>
        <end position="165"/>
    </location>
</feature>
<evidence type="ECO:0000313" key="4">
    <source>
        <dbReference type="Proteomes" id="UP000596742"/>
    </source>
</evidence>
<gene>
    <name evidence="3" type="ORF">MGAL_10B002113</name>
</gene>
<evidence type="ECO:0000256" key="2">
    <source>
        <dbReference type="SAM" id="Phobius"/>
    </source>
</evidence>
<keyword evidence="2" id="KW-1133">Transmembrane helix</keyword>
<sequence>MHSGNLSVAKSMHLYDSDTYRVLISVKDSGYSQHVTYFRFNVVVTLTNETSLTVKQKEEQGTNVVIVAVIIVVTIVLSAAIIITICVIRRLDLGHHAPLNLKKKNKKEVSFSLSEESDSVNTSTFTNITSFSTSKHPGITFLDGKIIDNPQASSSLITSNTQNPENSKHSYGDKQYGIECLGYQADPRPQSPGYWYQQLKEQEAREMQLLPHKNDDAHSEASAESATSDSGRGGSEEDIHSNRGHPFSDTDEPYKSGNHSSKNSSLLHSSFDTPIKNKSDSYPRNISFSDDSVNANTTVDELKSKYVKRKEALVASYMNAHLPNFSQSGISAIQTPSRNNLSHGRTLETLDEASHSAYGLRYSMQDIDTMSDSIATRDDDGASTTTSGSYTINPDELVNEIDNLFFNSDVIV</sequence>
<protein>
    <recommendedName>
        <fullName evidence="5">Cadherin domain-containing protein</fullName>
    </recommendedName>
</protein>
<dbReference type="AlphaFoldDB" id="A0A8B6EHU5"/>
<comment type="caution">
    <text evidence="3">The sequence shown here is derived from an EMBL/GenBank/DDBJ whole genome shotgun (WGS) entry which is preliminary data.</text>
</comment>
<keyword evidence="2" id="KW-0472">Membrane</keyword>
<feature type="transmembrane region" description="Helical" evidence="2">
    <location>
        <begin position="64"/>
        <end position="88"/>
    </location>
</feature>
<dbReference type="EMBL" id="UYJE01005186">
    <property type="protein sequence ID" value="VDI34866.1"/>
    <property type="molecule type" value="Genomic_DNA"/>
</dbReference>
<feature type="region of interest" description="Disordered" evidence="1">
    <location>
        <begin position="154"/>
        <end position="173"/>
    </location>
</feature>
<accession>A0A8B6EHU5</accession>
<feature type="region of interest" description="Disordered" evidence="1">
    <location>
        <begin position="214"/>
        <end position="289"/>
    </location>
</feature>
<proteinExistence type="predicted"/>
<keyword evidence="2" id="KW-0812">Transmembrane</keyword>
<feature type="compositionally biased region" description="Low complexity" evidence="1">
    <location>
        <begin position="255"/>
        <end position="270"/>
    </location>
</feature>
<organism evidence="3 4">
    <name type="scientific">Mytilus galloprovincialis</name>
    <name type="common">Mediterranean mussel</name>
    <dbReference type="NCBI Taxonomy" id="29158"/>
    <lineage>
        <taxon>Eukaryota</taxon>
        <taxon>Metazoa</taxon>
        <taxon>Spiralia</taxon>
        <taxon>Lophotrochozoa</taxon>
        <taxon>Mollusca</taxon>
        <taxon>Bivalvia</taxon>
        <taxon>Autobranchia</taxon>
        <taxon>Pteriomorphia</taxon>
        <taxon>Mytilida</taxon>
        <taxon>Mytiloidea</taxon>
        <taxon>Mytilidae</taxon>
        <taxon>Mytilinae</taxon>
        <taxon>Mytilus</taxon>
    </lineage>
</organism>
<dbReference type="Proteomes" id="UP000596742">
    <property type="component" value="Unassembled WGS sequence"/>
</dbReference>
<dbReference type="OrthoDB" id="6151832at2759"/>
<evidence type="ECO:0000313" key="3">
    <source>
        <dbReference type="EMBL" id="VDI34866.1"/>
    </source>
</evidence>
<keyword evidence="4" id="KW-1185">Reference proteome</keyword>